<feature type="domain" description="PPM-type phosphatase" evidence="3">
    <location>
        <begin position="150"/>
        <end position="367"/>
    </location>
</feature>
<keyword evidence="5" id="KW-1185">Reference proteome</keyword>
<dbReference type="RefSeq" id="WP_079192659.1">
    <property type="nucleotide sequence ID" value="NZ_JBEOYA010000090.1"/>
</dbReference>
<feature type="transmembrane region" description="Helical" evidence="2">
    <location>
        <begin position="55"/>
        <end position="88"/>
    </location>
</feature>
<dbReference type="GO" id="GO:0004722">
    <property type="term" value="F:protein serine/threonine phosphatase activity"/>
    <property type="evidence" value="ECO:0007669"/>
    <property type="project" value="UniProtKB-EC"/>
</dbReference>
<dbReference type="Proteomes" id="UP001470023">
    <property type="component" value="Unassembled WGS sequence"/>
</dbReference>
<dbReference type="SUPFAM" id="SSF81606">
    <property type="entry name" value="PP2C-like"/>
    <property type="match status" value="1"/>
</dbReference>
<evidence type="ECO:0000259" key="3">
    <source>
        <dbReference type="SMART" id="SM00331"/>
    </source>
</evidence>
<protein>
    <submittedName>
        <fullName evidence="4">PP2C family protein-serine/threonine phosphatase</fullName>
        <ecNumber evidence="4">3.1.3.16</ecNumber>
    </submittedName>
</protein>
<keyword evidence="2" id="KW-0812">Transmembrane</keyword>
<dbReference type="PANTHER" id="PTHR43156">
    <property type="entry name" value="STAGE II SPORULATION PROTEIN E-RELATED"/>
    <property type="match status" value="1"/>
</dbReference>
<keyword evidence="2" id="KW-0472">Membrane</keyword>
<gene>
    <name evidence="4" type="ORF">ABT272_08010</name>
</gene>
<dbReference type="Gene3D" id="3.60.40.10">
    <property type="entry name" value="PPM-type phosphatase domain"/>
    <property type="match status" value="1"/>
</dbReference>
<evidence type="ECO:0000313" key="5">
    <source>
        <dbReference type="Proteomes" id="UP001470023"/>
    </source>
</evidence>
<dbReference type="InterPro" id="IPR001932">
    <property type="entry name" value="PPM-type_phosphatase-like_dom"/>
</dbReference>
<accession>A0ABV1U304</accession>
<sequence>MLVQERTHMPRARRAVGEAAYGATIGILVPLVALVVSAVLVLWAPSHTRFGPVFAAVPALAAATCTVTGIACTGLLTSLTSLLVAWLHGWLLDAPSLGTIICIAAVSLAAMWAGSVRLRREQELADVRLIAETAQRVVLRPVPERLGPVRLNGLYLAAHHRARIGGDAYECLETAFGVRVLIADIRGKGLPAVDAAAALLTCFREAAHTERSLDRLAKRLEDSTQRYARTAGAFSECFATAVVVEIPTEEVVRIVHFGHPRPLLLRSGCSVPLTPSVSGLPLGFGDLAQAGHQLVTRPFRLGDRILLYTDGVTECRADDGTFYPLLRRLQRWTGLTGAALLDTLREDLLRHGGGRRQDDAALILVERVDAAIPAPTARPAG</sequence>
<feature type="transmembrane region" description="Helical" evidence="2">
    <location>
        <begin position="20"/>
        <end position="43"/>
    </location>
</feature>
<dbReference type="EMBL" id="JBEPAZ010000005">
    <property type="protein sequence ID" value="MER6427680.1"/>
    <property type="molecule type" value="Genomic_DNA"/>
</dbReference>
<dbReference type="InterPro" id="IPR036457">
    <property type="entry name" value="PPM-type-like_dom_sf"/>
</dbReference>
<evidence type="ECO:0000256" key="2">
    <source>
        <dbReference type="SAM" id="Phobius"/>
    </source>
</evidence>
<organism evidence="4 5">
    <name type="scientific">Streptomyces sp. 900105245</name>
    <dbReference type="NCBI Taxonomy" id="3154379"/>
    <lineage>
        <taxon>Bacteria</taxon>
        <taxon>Bacillati</taxon>
        <taxon>Actinomycetota</taxon>
        <taxon>Actinomycetes</taxon>
        <taxon>Kitasatosporales</taxon>
        <taxon>Streptomycetaceae</taxon>
        <taxon>Streptomyces</taxon>
    </lineage>
</organism>
<dbReference type="SMART" id="SM00331">
    <property type="entry name" value="PP2C_SIG"/>
    <property type="match status" value="1"/>
</dbReference>
<feature type="transmembrane region" description="Helical" evidence="2">
    <location>
        <begin position="94"/>
        <end position="114"/>
    </location>
</feature>
<dbReference type="EC" id="3.1.3.16" evidence="4"/>
<keyword evidence="1 4" id="KW-0378">Hydrolase</keyword>
<dbReference type="InterPro" id="IPR052016">
    <property type="entry name" value="Bact_Sigma-Reg"/>
</dbReference>
<evidence type="ECO:0000313" key="4">
    <source>
        <dbReference type="EMBL" id="MER6427680.1"/>
    </source>
</evidence>
<name>A0ABV1U304_9ACTN</name>
<dbReference type="PANTHER" id="PTHR43156:SF2">
    <property type="entry name" value="STAGE II SPORULATION PROTEIN E"/>
    <property type="match status" value="1"/>
</dbReference>
<reference evidence="4 5" key="1">
    <citation type="submission" date="2024-06" db="EMBL/GenBank/DDBJ databases">
        <title>The Natural Products Discovery Center: Release of the First 8490 Sequenced Strains for Exploring Actinobacteria Biosynthetic Diversity.</title>
        <authorList>
            <person name="Kalkreuter E."/>
            <person name="Kautsar S.A."/>
            <person name="Yang D."/>
            <person name="Bader C.D."/>
            <person name="Teijaro C.N."/>
            <person name="Fluegel L."/>
            <person name="Davis C.M."/>
            <person name="Simpson J.R."/>
            <person name="Lauterbach L."/>
            <person name="Steele A.D."/>
            <person name="Gui C."/>
            <person name="Meng S."/>
            <person name="Li G."/>
            <person name="Viehrig K."/>
            <person name="Ye F."/>
            <person name="Su P."/>
            <person name="Kiefer A.F."/>
            <person name="Nichols A."/>
            <person name="Cepeda A.J."/>
            <person name="Yan W."/>
            <person name="Fan B."/>
            <person name="Jiang Y."/>
            <person name="Adhikari A."/>
            <person name="Zheng C.-J."/>
            <person name="Schuster L."/>
            <person name="Cowan T.M."/>
            <person name="Smanski M.J."/>
            <person name="Chevrette M.G."/>
            <person name="De Carvalho L.P.S."/>
            <person name="Shen B."/>
        </authorList>
    </citation>
    <scope>NUCLEOTIDE SEQUENCE [LARGE SCALE GENOMIC DNA]</scope>
    <source>
        <strain evidence="4 5">NPDC001166</strain>
    </source>
</reference>
<proteinExistence type="predicted"/>
<evidence type="ECO:0000256" key="1">
    <source>
        <dbReference type="ARBA" id="ARBA00022801"/>
    </source>
</evidence>
<comment type="caution">
    <text evidence="4">The sequence shown here is derived from an EMBL/GenBank/DDBJ whole genome shotgun (WGS) entry which is preliminary data.</text>
</comment>
<keyword evidence="2" id="KW-1133">Transmembrane helix</keyword>
<dbReference type="Pfam" id="PF07228">
    <property type="entry name" value="SpoIIE"/>
    <property type="match status" value="1"/>
</dbReference>